<protein>
    <submittedName>
        <fullName evidence="6">EGF-like domain-containing protein</fullName>
    </submittedName>
</protein>
<dbReference type="PROSITE" id="PS50026">
    <property type="entry name" value="EGF_3"/>
    <property type="match status" value="6"/>
</dbReference>
<keyword evidence="3" id="KW-0732">Signal</keyword>
<dbReference type="SUPFAM" id="SSF57196">
    <property type="entry name" value="EGF/Laminin"/>
    <property type="match status" value="3"/>
</dbReference>
<dbReference type="PANTHER" id="PTHR24033">
    <property type="entry name" value="EGF-LIKE DOMAIN-CONTAINING PROTEIN"/>
    <property type="match status" value="1"/>
</dbReference>
<feature type="domain" description="EGF-like" evidence="4">
    <location>
        <begin position="395"/>
        <end position="434"/>
    </location>
</feature>
<organism evidence="5 6">
    <name type="scientific">Plectus sambesii</name>
    <dbReference type="NCBI Taxonomy" id="2011161"/>
    <lineage>
        <taxon>Eukaryota</taxon>
        <taxon>Metazoa</taxon>
        <taxon>Ecdysozoa</taxon>
        <taxon>Nematoda</taxon>
        <taxon>Chromadorea</taxon>
        <taxon>Plectida</taxon>
        <taxon>Plectina</taxon>
        <taxon>Plectoidea</taxon>
        <taxon>Plectidae</taxon>
        <taxon>Plectus</taxon>
    </lineage>
</organism>
<feature type="domain" description="EGF-like" evidence="4">
    <location>
        <begin position="202"/>
        <end position="238"/>
    </location>
</feature>
<evidence type="ECO:0000259" key="4">
    <source>
        <dbReference type="PROSITE" id="PS50026"/>
    </source>
</evidence>
<feature type="domain" description="EGF-like" evidence="4">
    <location>
        <begin position="356"/>
        <end position="392"/>
    </location>
</feature>
<name>A0A914X5M0_9BILA</name>
<dbReference type="SUPFAM" id="SSF49854">
    <property type="entry name" value="Spermadhesin, CUB domain"/>
    <property type="match status" value="1"/>
</dbReference>
<keyword evidence="5" id="KW-1185">Reference proteome</keyword>
<comment type="caution">
    <text evidence="2">Lacks conserved residue(s) required for the propagation of feature annotation.</text>
</comment>
<dbReference type="WBParaSite" id="PSAMB.scaffold6507size9350.g28613.t1">
    <property type="protein sequence ID" value="PSAMB.scaffold6507size9350.g28613.t1"/>
    <property type="gene ID" value="PSAMB.scaffold6507size9350.g28613"/>
</dbReference>
<accession>A0A914X5M0</accession>
<dbReference type="InterPro" id="IPR051830">
    <property type="entry name" value="NOTCH_homolog"/>
</dbReference>
<feature type="disulfide bond" evidence="2">
    <location>
        <begin position="70"/>
        <end position="87"/>
    </location>
</feature>
<feature type="disulfide bond" evidence="2">
    <location>
        <begin position="424"/>
        <end position="433"/>
    </location>
</feature>
<feature type="domain" description="EGF-like" evidence="4">
    <location>
        <begin position="60"/>
        <end position="99"/>
    </location>
</feature>
<dbReference type="InterPro" id="IPR035914">
    <property type="entry name" value="Sperma_CUB_dom_sf"/>
</dbReference>
<evidence type="ECO:0000313" key="6">
    <source>
        <dbReference type="WBParaSite" id="PSAMB.scaffold6507size9350.g28613.t1"/>
    </source>
</evidence>
<dbReference type="AlphaFoldDB" id="A0A914X5M0"/>
<keyword evidence="1 2" id="KW-1015">Disulfide bond</keyword>
<feature type="domain" description="EGF-like" evidence="4">
    <location>
        <begin position="100"/>
        <end position="137"/>
    </location>
</feature>
<proteinExistence type="predicted"/>
<dbReference type="PANTHER" id="PTHR24033:SF151">
    <property type="entry name" value="NOTCH 2"/>
    <property type="match status" value="1"/>
</dbReference>
<feature type="disulfide bond" evidence="2">
    <location>
        <begin position="49"/>
        <end position="58"/>
    </location>
</feature>
<feature type="disulfide bond" evidence="2">
    <location>
        <begin position="228"/>
        <end position="237"/>
    </location>
</feature>
<dbReference type="SMART" id="SM00179">
    <property type="entry name" value="EGF_CA"/>
    <property type="match status" value="2"/>
</dbReference>
<dbReference type="Gene3D" id="2.10.25.10">
    <property type="entry name" value="Laminin"/>
    <property type="match status" value="4"/>
</dbReference>
<reference evidence="6" key="1">
    <citation type="submission" date="2022-11" db="UniProtKB">
        <authorList>
            <consortium name="WormBaseParasite"/>
        </authorList>
    </citation>
    <scope>IDENTIFICATION</scope>
</reference>
<dbReference type="InterPro" id="IPR000859">
    <property type="entry name" value="CUB_dom"/>
</dbReference>
<dbReference type="InterPro" id="IPR001881">
    <property type="entry name" value="EGF-like_Ca-bd_dom"/>
</dbReference>
<feature type="disulfide bond" evidence="2">
    <location>
        <begin position="382"/>
        <end position="391"/>
    </location>
</feature>
<feature type="disulfide bond" evidence="2">
    <location>
        <begin position="89"/>
        <end position="98"/>
    </location>
</feature>
<feature type="signal peptide" evidence="3">
    <location>
        <begin position="1"/>
        <end position="24"/>
    </location>
</feature>
<dbReference type="InterPro" id="IPR000742">
    <property type="entry name" value="EGF"/>
</dbReference>
<dbReference type="Gene3D" id="2.60.120.290">
    <property type="entry name" value="Spermadhesin, CUB domain"/>
    <property type="match status" value="1"/>
</dbReference>
<dbReference type="SMART" id="SM00042">
    <property type="entry name" value="CUB"/>
    <property type="match status" value="1"/>
</dbReference>
<feature type="disulfide bond" evidence="2">
    <location>
        <begin position="127"/>
        <end position="136"/>
    </location>
</feature>
<dbReference type="Proteomes" id="UP000887566">
    <property type="component" value="Unplaced"/>
</dbReference>
<sequence>MASFHVVALLSAYLLVLYSLLASGDLCSEAPCQNGGSCRGDNTTFVCHCAGCFIGTYCEFDPCTEFSDFCENDGICQYDSQTCETACHCKNGTTGHSCDENDPCADAPCRNGGTCNTVNGTHFHCKCPTCYGGQLCDADPCLSDGETCNDHGHCIFNVNGICQNVACECDNGWGGNFCDDQVSTIATTMQTGSTTVLSTTTTLDPCSMYNCQHNGTCVADGSSYTCKCVTPYAGINCENAMCYPDPKIILTANGTWQTLSTTRYPLYINGLNCLWTIRAPPGQTVEIVVSNVTLVGSTIGTFAVLDPLANNASLFSTQETNRTTNDVKTSNTLASIFFDTHANSSGNFFLQYRSVYTDPCAGYSCGSNGTCIANGNAPECHCNPCYSGAKCDIPKKDPCANSVCGAHGTCAYDQATCSNPYCNCNGGYTGPFCSNPPLP</sequence>
<evidence type="ECO:0000313" key="5">
    <source>
        <dbReference type="Proteomes" id="UP000887566"/>
    </source>
</evidence>
<dbReference type="GO" id="GO:0005509">
    <property type="term" value="F:calcium ion binding"/>
    <property type="evidence" value="ECO:0007669"/>
    <property type="project" value="InterPro"/>
</dbReference>
<dbReference type="PROSITE" id="PS01186">
    <property type="entry name" value="EGF_2"/>
    <property type="match status" value="3"/>
</dbReference>
<dbReference type="SMART" id="SM00181">
    <property type="entry name" value="EGF"/>
    <property type="match status" value="7"/>
</dbReference>
<feature type="domain" description="EGF-like" evidence="4">
    <location>
        <begin position="23"/>
        <end position="59"/>
    </location>
</feature>
<feature type="chain" id="PRO_5037139186" evidence="3">
    <location>
        <begin position="25"/>
        <end position="439"/>
    </location>
</feature>
<evidence type="ECO:0000256" key="3">
    <source>
        <dbReference type="SAM" id="SignalP"/>
    </source>
</evidence>
<evidence type="ECO:0000256" key="2">
    <source>
        <dbReference type="PROSITE-ProRule" id="PRU00076"/>
    </source>
</evidence>
<dbReference type="Pfam" id="PF00008">
    <property type="entry name" value="EGF"/>
    <property type="match status" value="1"/>
</dbReference>
<evidence type="ECO:0000256" key="1">
    <source>
        <dbReference type="ARBA" id="ARBA00023157"/>
    </source>
</evidence>
<keyword evidence="2" id="KW-0245">EGF-like domain</keyword>
<dbReference type="PROSITE" id="PS00022">
    <property type="entry name" value="EGF_1"/>
    <property type="match status" value="7"/>
</dbReference>